<keyword evidence="20" id="KW-0539">Nucleus</keyword>
<evidence type="ECO:0000256" key="18">
    <source>
        <dbReference type="ARBA" id="ARBA00023125"/>
    </source>
</evidence>
<dbReference type="InterPro" id="IPR041679">
    <property type="entry name" value="DNA2/NAM7-like_C"/>
</dbReference>
<dbReference type="InterPro" id="IPR051827">
    <property type="entry name" value="Cas4_exonuclease"/>
</dbReference>
<dbReference type="FunFam" id="3.40.50.300:FF:001170">
    <property type="entry name" value="DNA replication helicase Dna2"/>
    <property type="match status" value="1"/>
</dbReference>
<keyword evidence="9" id="KW-0540">Nuclease</keyword>
<accession>A0AAD9ZYY7</accession>
<feature type="domain" description="DNA2/NAM7 helicase helicase" evidence="25">
    <location>
        <begin position="944"/>
        <end position="1036"/>
    </location>
</feature>
<evidence type="ECO:0000256" key="23">
    <source>
        <dbReference type="SAM" id="MobiDB-lite"/>
    </source>
</evidence>
<keyword evidence="10" id="KW-0479">Metal-binding</keyword>
<keyword evidence="17" id="KW-0411">Iron-sulfur</keyword>
<dbReference type="Gene3D" id="2.40.30.270">
    <property type="match status" value="1"/>
</dbReference>
<comment type="similarity">
    <text evidence="4">Belongs to the DNA2/NAM7 helicase family.</text>
</comment>
<dbReference type="Gene3D" id="3.90.320.10">
    <property type="match status" value="1"/>
</dbReference>
<evidence type="ECO:0000256" key="9">
    <source>
        <dbReference type="ARBA" id="ARBA00022722"/>
    </source>
</evidence>
<dbReference type="GO" id="GO:0005694">
    <property type="term" value="C:chromosome"/>
    <property type="evidence" value="ECO:0007669"/>
    <property type="project" value="UniProtKB-SubCell"/>
</dbReference>
<dbReference type="InterPro" id="IPR011604">
    <property type="entry name" value="PDDEXK-like_dom_sf"/>
</dbReference>
<keyword evidence="11" id="KW-0547">Nucleotide-binding</keyword>
<evidence type="ECO:0000256" key="4">
    <source>
        <dbReference type="ARBA" id="ARBA00007913"/>
    </source>
</evidence>
<feature type="compositionally biased region" description="Low complexity" evidence="23">
    <location>
        <begin position="8"/>
        <end position="23"/>
    </location>
</feature>
<dbReference type="InterPro" id="IPR027417">
    <property type="entry name" value="P-loop_NTPase"/>
</dbReference>
<evidence type="ECO:0000256" key="2">
    <source>
        <dbReference type="ARBA" id="ARBA00004123"/>
    </source>
</evidence>
<evidence type="ECO:0000256" key="8">
    <source>
        <dbReference type="ARBA" id="ARBA00022705"/>
    </source>
</evidence>
<evidence type="ECO:0000256" key="1">
    <source>
        <dbReference type="ARBA" id="ARBA00001966"/>
    </source>
</evidence>
<comment type="subcellular location">
    <subcellularLocation>
        <location evidence="3">Chromosome</location>
    </subcellularLocation>
    <subcellularLocation>
        <location evidence="2">Nucleus</location>
    </subcellularLocation>
</comment>
<dbReference type="FunFam" id="3.40.50.300:FF:001490">
    <property type="entry name" value="DNA replication helicase"/>
    <property type="match status" value="1"/>
</dbReference>
<keyword evidence="19" id="KW-0234">DNA repair</keyword>
<dbReference type="InterPro" id="IPR026851">
    <property type="entry name" value="Dna2/JHS1_DEXXQ-box"/>
</dbReference>
<evidence type="ECO:0000256" key="14">
    <source>
        <dbReference type="ARBA" id="ARBA00022806"/>
    </source>
</evidence>
<keyword evidence="12" id="KW-0227">DNA damage</keyword>
<evidence type="ECO:0000256" key="15">
    <source>
        <dbReference type="ARBA" id="ARBA00022840"/>
    </source>
</evidence>
<gene>
    <name evidence="27" type="ORF">Dsin_026594</name>
</gene>
<feature type="domain" description="DNA2/NAM7 helicase helicase" evidence="25">
    <location>
        <begin position="1044"/>
        <end position="1112"/>
    </location>
</feature>
<proteinExistence type="inferred from homology"/>
<protein>
    <recommendedName>
        <fullName evidence="5">DNA helicase</fullName>
        <ecNumber evidence="5">3.6.4.12</ecNumber>
    </recommendedName>
</protein>
<evidence type="ECO:0000256" key="21">
    <source>
        <dbReference type="ARBA" id="ARBA00023268"/>
    </source>
</evidence>
<evidence type="ECO:0000256" key="5">
    <source>
        <dbReference type="ARBA" id="ARBA00012551"/>
    </source>
</evidence>
<evidence type="ECO:0000259" key="26">
    <source>
        <dbReference type="Pfam" id="PF13087"/>
    </source>
</evidence>
<dbReference type="PANTHER" id="PTHR36531:SF6">
    <property type="entry name" value="DNA REPLICATION ATP-DEPENDENT HELICASE_NUCLEASE DNA2"/>
    <property type="match status" value="1"/>
</dbReference>
<evidence type="ECO:0000256" key="12">
    <source>
        <dbReference type="ARBA" id="ARBA00022763"/>
    </source>
</evidence>
<comment type="cofactor">
    <cofactor evidence="1">
        <name>[4Fe-4S] cluster</name>
        <dbReference type="ChEBI" id="CHEBI:49883"/>
    </cofactor>
</comment>
<feature type="domain" description="DNA replication factor Dna2 N-terminal" evidence="24">
    <location>
        <begin position="377"/>
        <end position="579"/>
    </location>
</feature>
<feature type="domain" description="DNA2/NAM7 helicase-like C-terminal" evidence="26">
    <location>
        <begin position="1120"/>
        <end position="1321"/>
    </location>
</feature>
<keyword evidence="14" id="KW-0347">Helicase</keyword>
<evidence type="ECO:0000259" key="25">
    <source>
        <dbReference type="Pfam" id="PF13086"/>
    </source>
</evidence>
<feature type="compositionally biased region" description="Polar residues" evidence="23">
    <location>
        <begin position="43"/>
        <end position="53"/>
    </location>
</feature>
<dbReference type="InterPro" id="IPR041677">
    <property type="entry name" value="DNA2/NAM7_AAA_11"/>
</dbReference>
<dbReference type="GO" id="GO:0046872">
    <property type="term" value="F:metal ion binding"/>
    <property type="evidence" value="ECO:0007669"/>
    <property type="project" value="UniProtKB-KW"/>
</dbReference>
<dbReference type="Pfam" id="PF08696">
    <property type="entry name" value="Dna2"/>
    <property type="match status" value="1"/>
</dbReference>
<dbReference type="GO" id="GO:0051539">
    <property type="term" value="F:4 iron, 4 sulfur cluster binding"/>
    <property type="evidence" value="ECO:0007669"/>
    <property type="project" value="UniProtKB-KW"/>
</dbReference>
<dbReference type="Proteomes" id="UP001281410">
    <property type="component" value="Unassembled WGS sequence"/>
</dbReference>
<dbReference type="InterPro" id="IPR047187">
    <property type="entry name" value="SF1_C_Upf1"/>
</dbReference>
<dbReference type="CDD" id="cd18041">
    <property type="entry name" value="DEXXQc_DNA2"/>
    <property type="match status" value="1"/>
</dbReference>
<evidence type="ECO:0000256" key="22">
    <source>
        <dbReference type="ARBA" id="ARBA00047995"/>
    </source>
</evidence>
<keyword evidence="15" id="KW-0067">ATP-binding</keyword>
<dbReference type="GO" id="GO:0004518">
    <property type="term" value="F:nuclease activity"/>
    <property type="evidence" value="ECO:0007669"/>
    <property type="project" value="UniProtKB-KW"/>
</dbReference>
<evidence type="ECO:0000313" key="28">
    <source>
        <dbReference type="Proteomes" id="UP001281410"/>
    </source>
</evidence>
<comment type="caution">
    <text evidence="27">The sequence shown here is derived from an EMBL/GenBank/DDBJ whole genome shotgun (WGS) entry which is preliminary data.</text>
</comment>
<dbReference type="FunFam" id="3.90.320.10:FF:000001">
    <property type="entry name" value="DNA replication helicase Dna2"/>
    <property type="match status" value="1"/>
</dbReference>
<evidence type="ECO:0000259" key="24">
    <source>
        <dbReference type="Pfam" id="PF08696"/>
    </source>
</evidence>
<dbReference type="GO" id="GO:0016787">
    <property type="term" value="F:hydrolase activity"/>
    <property type="evidence" value="ECO:0007669"/>
    <property type="project" value="UniProtKB-KW"/>
</dbReference>
<evidence type="ECO:0000256" key="7">
    <source>
        <dbReference type="ARBA" id="ARBA00022485"/>
    </source>
</evidence>
<evidence type="ECO:0000256" key="11">
    <source>
        <dbReference type="ARBA" id="ARBA00022741"/>
    </source>
</evidence>
<dbReference type="InterPro" id="IPR014808">
    <property type="entry name" value="DNA_replication_fac_Dna2_N"/>
</dbReference>
<dbReference type="PANTHER" id="PTHR36531">
    <property type="entry name" value="CRISPR-ASSOCIATED EXONUCLEASE CAS4"/>
    <property type="match status" value="1"/>
</dbReference>
<evidence type="ECO:0000256" key="16">
    <source>
        <dbReference type="ARBA" id="ARBA00023004"/>
    </source>
</evidence>
<evidence type="ECO:0000256" key="10">
    <source>
        <dbReference type="ARBA" id="ARBA00022723"/>
    </source>
</evidence>
<keyword evidence="6" id="KW-0158">Chromosome</keyword>
<keyword evidence="28" id="KW-1185">Reference proteome</keyword>
<dbReference type="GO" id="GO:0003677">
    <property type="term" value="F:DNA binding"/>
    <property type="evidence" value="ECO:0007669"/>
    <property type="project" value="UniProtKB-KW"/>
</dbReference>
<evidence type="ECO:0000313" key="27">
    <source>
        <dbReference type="EMBL" id="KAK3195284.1"/>
    </source>
</evidence>
<reference evidence="27" key="1">
    <citation type="journal article" date="2023" name="Plant J.">
        <title>Genome sequences and population genomics provide insights into the demographic history, inbreeding, and mutation load of two 'living fossil' tree species of Dipteronia.</title>
        <authorList>
            <person name="Feng Y."/>
            <person name="Comes H.P."/>
            <person name="Chen J."/>
            <person name="Zhu S."/>
            <person name="Lu R."/>
            <person name="Zhang X."/>
            <person name="Li P."/>
            <person name="Qiu J."/>
            <person name="Olsen K.M."/>
            <person name="Qiu Y."/>
        </authorList>
    </citation>
    <scope>NUCLEOTIDE SEQUENCE</scope>
    <source>
        <strain evidence="27">NBL</strain>
    </source>
</reference>
<evidence type="ECO:0000256" key="3">
    <source>
        <dbReference type="ARBA" id="ARBA00004286"/>
    </source>
</evidence>
<dbReference type="Pfam" id="PF13087">
    <property type="entry name" value="AAA_12"/>
    <property type="match status" value="1"/>
</dbReference>
<dbReference type="EC" id="3.6.4.12" evidence="5"/>
<dbReference type="EMBL" id="JANJYJ010000008">
    <property type="protein sequence ID" value="KAK3195284.1"/>
    <property type="molecule type" value="Genomic_DNA"/>
</dbReference>
<feature type="compositionally biased region" description="Polar residues" evidence="23">
    <location>
        <begin position="105"/>
        <end position="117"/>
    </location>
</feature>
<feature type="compositionally biased region" description="Polar residues" evidence="23">
    <location>
        <begin position="69"/>
        <end position="90"/>
    </location>
</feature>
<dbReference type="GO" id="GO:0005634">
    <property type="term" value="C:nucleus"/>
    <property type="evidence" value="ECO:0007669"/>
    <property type="project" value="UniProtKB-SubCell"/>
</dbReference>
<keyword evidence="7" id="KW-0004">4Fe-4S</keyword>
<keyword evidence="21" id="KW-0511">Multifunctional enzyme</keyword>
<evidence type="ECO:0000256" key="17">
    <source>
        <dbReference type="ARBA" id="ARBA00023014"/>
    </source>
</evidence>
<sequence>MPPRKKTSSSSKKPQLSQSQPTKFGIQHFFDRHSQRPKVAAVSTLQNPKSDLQNPPTPTSTSSKNPKNASDSAATATRFSPNSAFENTPPENLIPIDGEDDDSKNPIQVSPEISKSSPLKRFKFSPGMLIKQSQDDGGDEITWKISPVNEKLQAVSKLRHETIKVLADSSRLNSLTIHQCSVNKSIQASPDTACKVDKWLSSPAPNATDRSLVRANWVGLKRVNPSQDADIPGIANSVNNTISSQQSPFRTPPSLSYCHDKPFDSVACSGASDQLGMRQHKKALLELLDQVEDAISVEDPVSSDMESHPFKYQDKNGDKMLVKSDPAVKRVAIGPPVKVNGTSSNNHFLVLEVTEKRRPGDPVGAQSPYKVLRLLSEQSGEERSVYLWEEWFYSVIAPGDTVNVVGEFDDQGKCSVDHDNNLLVVHPDILLSGTRVAGSFNCPRRAVLDERLKGSEQSTVALIGTLLHQIFQAGLIKEVPTVNFLEECARIVLQKNIESLYACGVNENDILKTLIEAIPKLLNWITQFKDSQDSKGATVDFGSDSGIKNVKISEVIDIEEMAWAPKYGLKGMIDASIRVKIDSNRNERNEKIVPLEFKTGKAPNGQSSMEHCAQVILYTLLMSERYLNHIDSGLLYYLQSDQTQGIVVRRSDVVGLIMRRNELANDILKASTMQHLPPMLRNPSMCRGCRHLDVCTIYHKAHGGNTESSGLGDVFDSHVHHLTTAHYVFLRHWDRLIDLEAKETQLLKNEIWRSRGLSGDQSTSCLSSIVLDTSNELLHQKSDKDNRFVYSFVRQDIPSPSSFGSNGESLNAVSFPANDLVCTLRSGDYVILSTDSGHLAVANGFITDISRSHVSVSFSKRLRLPGSNASSEAHDLFQEVWRINKDEIMSSFSIMRFNLVQLFLQSAQSSQLRKIIVDLEAPRFDSGCIFSQDPAISYIWSEKNLNDDQRRAILKILTAKDYALILGMPGTGKTSTMVHAVKALLMRGATILLTSYTNSAVDNLLIKLKAQSIDFVRIGRHGAVHNEIQGHCLSDMKLNSVEEIKERIDQAKVVAVTCLGITNPLLANKIFDVCIMDEAGQTTLPVSLGPLMFASMFVLVGDHYQLPPLVQSTEARENGMEISLFRRLSEAHPQSISALQSQYRMCRGIMELSNALIYGDRLRCGSSDIANAKIEVSNLKSRSWWLKEALNPSRPVIYINTDMLPAFEAKDQKTVNNRIEAQIVAKITEELVNNGIEGEDIGIITPYNSQVNLIRHALSVSSVEIHTIDKYQGRDKDCIVVSFVKSSENPKNCTSSLLGDWHRINVALTRAKKKLIMVGSRRTLSMVPLLKLLINKVEEQSGIISVTNKDMDHKAELRRCSQSHIR</sequence>
<dbReference type="SUPFAM" id="SSF52540">
    <property type="entry name" value="P-loop containing nucleoside triphosphate hydrolases"/>
    <property type="match status" value="1"/>
</dbReference>
<dbReference type="GO" id="GO:0006281">
    <property type="term" value="P:DNA repair"/>
    <property type="evidence" value="ECO:0007669"/>
    <property type="project" value="UniProtKB-KW"/>
</dbReference>
<dbReference type="GO" id="GO:0017116">
    <property type="term" value="F:single-stranded DNA helicase activity"/>
    <property type="evidence" value="ECO:0007669"/>
    <property type="project" value="InterPro"/>
</dbReference>
<dbReference type="Gene3D" id="3.40.50.300">
    <property type="entry name" value="P-loop containing nucleotide triphosphate hydrolases"/>
    <property type="match status" value="3"/>
</dbReference>
<dbReference type="Pfam" id="PF13086">
    <property type="entry name" value="AAA_11"/>
    <property type="match status" value="2"/>
</dbReference>
<dbReference type="CDD" id="cd18808">
    <property type="entry name" value="SF1_C_Upf1"/>
    <property type="match status" value="1"/>
</dbReference>
<evidence type="ECO:0000256" key="20">
    <source>
        <dbReference type="ARBA" id="ARBA00023242"/>
    </source>
</evidence>
<keyword evidence="8" id="KW-0235">DNA replication</keyword>
<organism evidence="27 28">
    <name type="scientific">Dipteronia sinensis</name>
    <dbReference type="NCBI Taxonomy" id="43782"/>
    <lineage>
        <taxon>Eukaryota</taxon>
        <taxon>Viridiplantae</taxon>
        <taxon>Streptophyta</taxon>
        <taxon>Embryophyta</taxon>
        <taxon>Tracheophyta</taxon>
        <taxon>Spermatophyta</taxon>
        <taxon>Magnoliopsida</taxon>
        <taxon>eudicotyledons</taxon>
        <taxon>Gunneridae</taxon>
        <taxon>Pentapetalae</taxon>
        <taxon>rosids</taxon>
        <taxon>malvids</taxon>
        <taxon>Sapindales</taxon>
        <taxon>Sapindaceae</taxon>
        <taxon>Hippocastanoideae</taxon>
        <taxon>Acereae</taxon>
        <taxon>Dipteronia</taxon>
    </lineage>
</organism>
<name>A0AAD9ZYY7_9ROSI</name>
<evidence type="ECO:0000256" key="19">
    <source>
        <dbReference type="ARBA" id="ARBA00023204"/>
    </source>
</evidence>
<evidence type="ECO:0000256" key="6">
    <source>
        <dbReference type="ARBA" id="ARBA00022454"/>
    </source>
</evidence>
<keyword evidence="18" id="KW-0238">DNA-binding</keyword>
<feature type="region of interest" description="Disordered" evidence="23">
    <location>
        <begin position="1"/>
        <end position="119"/>
    </location>
</feature>
<comment type="catalytic activity">
    <reaction evidence="22">
        <text>ATP + H2O = ADP + phosphate + H(+)</text>
        <dbReference type="Rhea" id="RHEA:13065"/>
        <dbReference type="ChEBI" id="CHEBI:15377"/>
        <dbReference type="ChEBI" id="CHEBI:15378"/>
        <dbReference type="ChEBI" id="CHEBI:30616"/>
        <dbReference type="ChEBI" id="CHEBI:43474"/>
        <dbReference type="ChEBI" id="CHEBI:456216"/>
        <dbReference type="EC" id="3.6.4.12"/>
    </reaction>
</comment>
<dbReference type="GO" id="GO:0005524">
    <property type="term" value="F:ATP binding"/>
    <property type="evidence" value="ECO:0007669"/>
    <property type="project" value="UniProtKB-KW"/>
</dbReference>
<keyword evidence="16" id="KW-0408">Iron</keyword>
<dbReference type="CDD" id="cd22318">
    <property type="entry name" value="DNA2_N-like"/>
    <property type="match status" value="1"/>
</dbReference>
<keyword evidence="13" id="KW-0378">Hydrolase</keyword>
<feature type="compositionally biased region" description="Low complexity" evidence="23">
    <location>
        <begin position="59"/>
        <end position="68"/>
    </location>
</feature>
<dbReference type="GO" id="GO:0006260">
    <property type="term" value="P:DNA replication"/>
    <property type="evidence" value="ECO:0007669"/>
    <property type="project" value="UniProtKB-KW"/>
</dbReference>
<evidence type="ECO:0000256" key="13">
    <source>
        <dbReference type="ARBA" id="ARBA00022801"/>
    </source>
</evidence>